<feature type="coiled-coil region" evidence="3">
    <location>
        <begin position="13"/>
        <end position="75"/>
    </location>
</feature>
<dbReference type="PANTHER" id="PTHR23239">
    <property type="entry name" value="INTERMEDIATE FILAMENT"/>
    <property type="match status" value="1"/>
</dbReference>
<dbReference type="AlphaFoldDB" id="A0A8D0HGQ8"/>
<evidence type="ECO:0000313" key="6">
    <source>
        <dbReference type="Proteomes" id="UP000694392"/>
    </source>
</evidence>
<dbReference type="PROSITE" id="PS51842">
    <property type="entry name" value="IF_ROD_2"/>
    <property type="match status" value="1"/>
</dbReference>
<organism evidence="5 6">
    <name type="scientific">Sphenodon punctatus</name>
    <name type="common">Tuatara</name>
    <name type="synonym">Hatteria punctata</name>
    <dbReference type="NCBI Taxonomy" id="8508"/>
    <lineage>
        <taxon>Eukaryota</taxon>
        <taxon>Metazoa</taxon>
        <taxon>Chordata</taxon>
        <taxon>Craniata</taxon>
        <taxon>Vertebrata</taxon>
        <taxon>Euteleostomi</taxon>
        <taxon>Lepidosauria</taxon>
        <taxon>Sphenodontia</taxon>
        <taxon>Sphenodontidae</taxon>
        <taxon>Sphenodon</taxon>
    </lineage>
</organism>
<dbReference type="InterPro" id="IPR039008">
    <property type="entry name" value="IF_rod_dom"/>
</dbReference>
<evidence type="ECO:0000256" key="3">
    <source>
        <dbReference type="SAM" id="Coils"/>
    </source>
</evidence>
<dbReference type="FunFam" id="1.20.5.170:FF:000002">
    <property type="entry name" value="Type I keratin KA11"/>
    <property type="match status" value="1"/>
</dbReference>
<dbReference type="InterPro" id="IPR002957">
    <property type="entry name" value="Keratin_I"/>
</dbReference>
<evidence type="ECO:0000313" key="5">
    <source>
        <dbReference type="Ensembl" id="ENSSPUP00000024037.1"/>
    </source>
</evidence>
<keyword evidence="2 3" id="KW-0175">Coiled coil</keyword>
<dbReference type="PANTHER" id="PTHR23239:SF358">
    <property type="entry name" value="KERATIN, TYPE I CYTOSKELETAL 18"/>
    <property type="match status" value="1"/>
</dbReference>
<evidence type="ECO:0000256" key="1">
    <source>
        <dbReference type="ARBA" id="ARBA00022754"/>
    </source>
</evidence>
<dbReference type="GO" id="GO:0005882">
    <property type="term" value="C:intermediate filament"/>
    <property type="evidence" value="ECO:0007669"/>
    <property type="project" value="UniProtKB-KW"/>
</dbReference>
<dbReference type="Ensembl" id="ENSSPUT00000025638.1">
    <property type="protein sequence ID" value="ENSSPUP00000024037.1"/>
    <property type="gene ID" value="ENSSPUG00000018422.1"/>
</dbReference>
<sequence>MVDSLQYTLKSTEGRYSNDLANLNQIIARLQDELAACRADLERQARDYEALLDLKTKLENEISHYRQLIEGVTDR</sequence>
<evidence type="ECO:0000256" key="2">
    <source>
        <dbReference type="ARBA" id="ARBA00023054"/>
    </source>
</evidence>
<dbReference type="Pfam" id="PF00038">
    <property type="entry name" value="Filament"/>
    <property type="match status" value="1"/>
</dbReference>
<accession>A0A8D0HGQ8</accession>
<keyword evidence="1" id="KW-0403">Intermediate filament</keyword>
<name>A0A8D0HGQ8_SPHPU</name>
<dbReference type="GO" id="GO:0005198">
    <property type="term" value="F:structural molecule activity"/>
    <property type="evidence" value="ECO:0007669"/>
    <property type="project" value="InterPro"/>
</dbReference>
<feature type="domain" description="IF rod" evidence="4">
    <location>
        <begin position="1"/>
        <end position="75"/>
    </location>
</feature>
<reference evidence="5" key="1">
    <citation type="submission" date="2025-08" db="UniProtKB">
        <authorList>
            <consortium name="Ensembl"/>
        </authorList>
    </citation>
    <scope>IDENTIFICATION</scope>
</reference>
<dbReference type="SUPFAM" id="SSF64593">
    <property type="entry name" value="Intermediate filament protein, coiled coil region"/>
    <property type="match status" value="1"/>
</dbReference>
<dbReference type="Proteomes" id="UP000694392">
    <property type="component" value="Unplaced"/>
</dbReference>
<protein>
    <recommendedName>
        <fullName evidence="4">IF rod domain-containing protein</fullName>
    </recommendedName>
</protein>
<evidence type="ECO:0000259" key="4">
    <source>
        <dbReference type="PROSITE" id="PS51842"/>
    </source>
</evidence>
<reference evidence="5" key="2">
    <citation type="submission" date="2025-09" db="UniProtKB">
        <authorList>
            <consortium name="Ensembl"/>
        </authorList>
    </citation>
    <scope>IDENTIFICATION</scope>
</reference>
<proteinExistence type="predicted"/>
<dbReference type="Gene3D" id="1.20.5.170">
    <property type="match status" value="1"/>
</dbReference>
<keyword evidence="6" id="KW-1185">Reference proteome</keyword>